<evidence type="ECO:0000256" key="8">
    <source>
        <dbReference type="SAM" id="MobiDB-lite"/>
    </source>
</evidence>
<keyword evidence="11" id="KW-1185">Reference proteome</keyword>
<accession>A0ABN8PM20</accession>
<dbReference type="InterPro" id="IPR006612">
    <property type="entry name" value="THAP_Znf"/>
</dbReference>
<feature type="domain" description="THAP-type" evidence="9">
    <location>
        <begin position="1"/>
        <end position="83"/>
    </location>
</feature>
<keyword evidence="3 6" id="KW-0863">Zinc-finger</keyword>
<dbReference type="Pfam" id="PF13359">
    <property type="entry name" value="DDE_Tnp_4"/>
    <property type="match status" value="1"/>
</dbReference>
<evidence type="ECO:0000313" key="11">
    <source>
        <dbReference type="Proteomes" id="UP001159405"/>
    </source>
</evidence>
<organism evidence="10 11">
    <name type="scientific">Porites lobata</name>
    <dbReference type="NCBI Taxonomy" id="104759"/>
    <lineage>
        <taxon>Eukaryota</taxon>
        <taxon>Metazoa</taxon>
        <taxon>Cnidaria</taxon>
        <taxon>Anthozoa</taxon>
        <taxon>Hexacorallia</taxon>
        <taxon>Scleractinia</taxon>
        <taxon>Fungiina</taxon>
        <taxon>Poritidae</taxon>
        <taxon>Porites</taxon>
    </lineage>
</organism>
<dbReference type="InterPro" id="IPR027806">
    <property type="entry name" value="HARBI1_dom"/>
</dbReference>
<evidence type="ECO:0000256" key="6">
    <source>
        <dbReference type="PROSITE-ProRule" id="PRU00309"/>
    </source>
</evidence>
<evidence type="ECO:0000313" key="10">
    <source>
        <dbReference type="EMBL" id="CAH3144764.1"/>
    </source>
</evidence>
<dbReference type="PROSITE" id="PS50950">
    <property type="entry name" value="ZF_THAP"/>
    <property type="match status" value="1"/>
</dbReference>
<protein>
    <recommendedName>
        <fullName evidence="9">THAP-type domain-containing protein</fullName>
    </recommendedName>
</protein>
<feature type="region of interest" description="Disordered" evidence="8">
    <location>
        <begin position="108"/>
        <end position="127"/>
    </location>
</feature>
<evidence type="ECO:0000256" key="7">
    <source>
        <dbReference type="SAM" id="Coils"/>
    </source>
</evidence>
<keyword evidence="2" id="KW-0479">Metal-binding</keyword>
<dbReference type="EMBL" id="CALNXK010000074">
    <property type="protein sequence ID" value="CAH3144764.1"/>
    <property type="molecule type" value="Genomic_DNA"/>
</dbReference>
<proteinExistence type="predicted"/>
<comment type="caution">
    <text evidence="10">The sequence shown here is derived from an EMBL/GenBank/DDBJ whole genome shotgun (WGS) entry which is preliminary data.</text>
</comment>
<evidence type="ECO:0000256" key="2">
    <source>
        <dbReference type="ARBA" id="ARBA00022723"/>
    </source>
</evidence>
<sequence length="472" mass="54265">MVHSCCVINCTARWSGDKGFFRLPSENDKERRKKWLRNIRRADPEDPRKPWIPCNTDRVCKNHFVTGAPSKDQRHPDYTPNLNMGYTSTEKLEDKLKKIKRLERFQNRQSLNTASNSVPSSTAEPMDVENPFEEASCQQVSLNQFPFASFTVNKNFSCITCEHVQEEACASPLDSGDGRDELLKRQAIYFNQKCVQLIKEKKEIEEELQKASFTVMNLSKKQLKFYTGVRSWSIFHWIVRIVQNKDLAYRFGVTEDQVNKIIKKGVKVMAKALRFLIVWPDKEATIRNMPKVFKRSISYQKTRVIIDCSEIFIKRPTNLLARNITYSNYKHHNTMKFLVGITPCGAVSFLSKCWGGRVSDKELTLNSGFLDHLEYGDQVMADRGFLIKEELICRGASLVIPAFTKGKNQLKGTEVISSRKIANLRIHVERAIGRMKFYKILNSTWDLKLVESANDILLVVAALVNLQPPLVK</sequence>
<dbReference type="Pfam" id="PF05485">
    <property type="entry name" value="THAP"/>
    <property type="match status" value="1"/>
</dbReference>
<keyword evidence="5 6" id="KW-0238">DNA-binding</keyword>
<dbReference type="SUPFAM" id="SSF57716">
    <property type="entry name" value="Glucocorticoid receptor-like (DNA-binding domain)"/>
    <property type="match status" value="1"/>
</dbReference>
<evidence type="ECO:0000256" key="5">
    <source>
        <dbReference type="ARBA" id="ARBA00023125"/>
    </source>
</evidence>
<evidence type="ECO:0000256" key="4">
    <source>
        <dbReference type="ARBA" id="ARBA00022833"/>
    </source>
</evidence>
<reference evidence="10 11" key="1">
    <citation type="submission" date="2022-05" db="EMBL/GenBank/DDBJ databases">
        <authorList>
            <consortium name="Genoscope - CEA"/>
            <person name="William W."/>
        </authorList>
    </citation>
    <scope>NUCLEOTIDE SEQUENCE [LARGE SCALE GENOMIC DNA]</scope>
</reference>
<dbReference type="PANTHER" id="PTHR23080:SF143">
    <property type="entry name" value="SI:DKEY-56D12.4"/>
    <property type="match status" value="1"/>
</dbReference>
<keyword evidence="4" id="KW-0862">Zinc</keyword>
<dbReference type="PANTHER" id="PTHR23080">
    <property type="entry name" value="THAP DOMAIN PROTEIN"/>
    <property type="match status" value="1"/>
</dbReference>
<comment type="cofactor">
    <cofactor evidence="1">
        <name>a divalent metal cation</name>
        <dbReference type="ChEBI" id="CHEBI:60240"/>
    </cofactor>
</comment>
<evidence type="ECO:0000259" key="9">
    <source>
        <dbReference type="PROSITE" id="PS50950"/>
    </source>
</evidence>
<dbReference type="Proteomes" id="UP001159405">
    <property type="component" value="Unassembled WGS sequence"/>
</dbReference>
<gene>
    <name evidence="10" type="ORF">PLOB_00044113</name>
</gene>
<evidence type="ECO:0000256" key="3">
    <source>
        <dbReference type="ARBA" id="ARBA00022771"/>
    </source>
</evidence>
<dbReference type="SMART" id="SM00980">
    <property type="entry name" value="THAP"/>
    <property type="match status" value="1"/>
</dbReference>
<evidence type="ECO:0000256" key="1">
    <source>
        <dbReference type="ARBA" id="ARBA00001968"/>
    </source>
</evidence>
<feature type="compositionally biased region" description="Polar residues" evidence="8">
    <location>
        <begin position="108"/>
        <end position="123"/>
    </location>
</feature>
<keyword evidence="7" id="KW-0175">Coiled coil</keyword>
<feature type="coiled-coil region" evidence="7">
    <location>
        <begin position="194"/>
        <end position="221"/>
    </location>
</feature>
<name>A0ABN8PM20_9CNID</name>